<gene>
    <name evidence="2" type="ORF">GWC95_04750</name>
</gene>
<keyword evidence="1" id="KW-0472">Membrane</keyword>
<keyword evidence="1" id="KW-1133">Transmembrane helix</keyword>
<feature type="transmembrane region" description="Helical" evidence="1">
    <location>
        <begin position="145"/>
        <end position="165"/>
    </location>
</feature>
<evidence type="ECO:0000313" key="2">
    <source>
        <dbReference type="EMBL" id="NCI49221.1"/>
    </source>
</evidence>
<proteinExistence type="predicted"/>
<dbReference type="Proteomes" id="UP000753802">
    <property type="component" value="Unassembled WGS sequence"/>
</dbReference>
<organism evidence="2 3">
    <name type="scientific">Sediminibacterium roseum</name>
    <dbReference type="NCBI Taxonomy" id="1978412"/>
    <lineage>
        <taxon>Bacteria</taxon>
        <taxon>Pseudomonadati</taxon>
        <taxon>Bacteroidota</taxon>
        <taxon>Chitinophagia</taxon>
        <taxon>Chitinophagales</taxon>
        <taxon>Chitinophagaceae</taxon>
        <taxon>Sediminibacterium</taxon>
    </lineage>
</organism>
<dbReference type="PANTHER" id="PTHR36394:SF1">
    <property type="entry name" value="OS01G0277700 PROTEIN"/>
    <property type="match status" value="1"/>
</dbReference>
<feature type="transmembrane region" description="Helical" evidence="1">
    <location>
        <begin position="40"/>
        <end position="63"/>
    </location>
</feature>
<dbReference type="EMBL" id="JAACJS010000004">
    <property type="protein sequence ID" value="NCI49221.1"/>
    <property type="molecule type" value="Genomic_DNA"/>
</dbReference>
<evidence type="ECO:0000256" key="1">
    <source>
        <dbReference type="SAM" id="Phobius"/>
    </source>
</evidence>
<evidence type="ECO:0000313" key="3">
    <source>
        <dbReference type="Proteomes" id="UP000753802"/>
    </source>
</evidence>
<evidence type="ECO:0008006" key="4">
    <source>
        <dbReference type="Google" id="ProtNLM"/>
    </source>
</evidence>
<keyword evidence="1" id="KW-0812">Transmembrane</keyword>
<reference evidence="2 3" key="1">
    <citation type="submission" date="2020-01" db="EMBL/GenBank/DDBJ databases">
        <title>Genome analysis.</title>
        <authorList>
            <person name="Wu S."/>
            <person name="Wang G."/>
        </authorList>
    </citation>
    <scope>NUCLEOTIDE SEQUENCE [LARGE SCALE GENOMIC DNA]</scope>
    <source>
        <strain evidence="2 3">SYL130</strain>
    </source>
</reference>
<dbReference type="PANTHER" id="PTHR36394">
    <property type="entry name" value="OS01G0277700 PROTEIN"/>
    <property type="match status" value="1"/>
</dbReference>
<name>A0ABW9ZWF9_9BACT</name>
<keyword evidence="3" id="KW-1185">Reference proteome</keyword>
<feature type="transmembrane region" description="Helical" evidence="1">
    <location>
        <begin position="116"/>
        <end position="138"/>
    </location>
</feature>
<accession>A0ABW9ZWF9</accession>
<feature type="transmembrane region" description="Helical" evidence="1">
    <location>
        <begin position="185"/>
        <end position="203"/>
    </location>
</feature>
<comment type="caution">
    <text evidence="2">The sequence shown here is derived from an EMBL/GenBank/DDBJ whole genome shotgun (WGS) entry which is preliminary data.</text>
</comment>
<feature type="transmembrane region" description="Helical" evidence="1">
    <location>
        <begin position="75"/>
        <end position="96"/>
    </location>
</feature>
<protein>
    <recommendedName>
        <fullName evidence="4">Cytochrome C biogenesis protein transmembrane region</fullName>
    </recommendedName>
</protein>
<sequence>MFSILIGSFLLSVLHAIIPNHWLPVLAIGRREKWSAAETSKVTLVAALAHGLSTVVIGLLLGFLGNSMAQKINHFTHLVAPIIFIILGTFFIYRHHRHKHFQLSDVPQKIYSKNRIIIALVLAMFFSPCMEIEAYFLMAGTQSQWLVVIIAAMYVVITAAGMTWLVSRAYKGLLKLNWHALEHNAGIITGITLIITGILSFFIF</sequence>